<organism evidence="3 4">
    <name type="scientific">Salinisphaera japonica YTM-1</name>
    <dbReference type="NCBI Taxonomy" id="1209778"/>
    <lineage>
        <taxon>Bacteria</taxon>
        <taxon>Pseudomonadati</taxon>
        <taxon>Pseudomonadota</taxon>
        <taxon>Gammaproteobacteria</taxon>
        <taxon>Salinisphaerales</taxon>
        <taxon>Salinisphaeraceae</taxon>
        <taxon>Salinisphaera</taxon>
    </lineage>
</organism>
<dbReference type="OrthoDB" id="332175at2"/>
<feature type="chain" id="PRO_5019255699" evidence="2">
    <location>
        <begin position="30"/>
        <end position="116"/>
    </location>
</feature>
<keyword evidence="1" id="KW-0472">Membrane</keyword>
<keyword evidence="1" id="KW-0812">Transmembrane</keyword>
<protein>
    <submittedName>
        <fullName evidence="3">Multidrug transporter</fullName>
    </submittedName>
</protein>
<keyword evidence="2" id="KW-0732">Signal</keyword>
<dbReference type="Proteomes" id="UP000285310">
    <property type="component" value="Unassembled WGS sequence"/>
</dbReference>
<dbReference type="RefSeq" id="WP_123657966.1">
    <property type="nucleotide sequence ID" value="NZ_AYKG01000018.1"/>
</dbReference>
<evidence type="ECO:0000256" key="1">
    <source>
        <dbReference type="SAM" id="Phobius"/>
    </source>
</evidence>
<sequence>MSKPDNNNRVLAVFVLVAMLLCMPLTATAQDSVRDAPYTYNARTPSAGAMAFDAVIVRPLSLVATVGGMGLFMISLPFSVIGDNVNESGDRLVGEPGRYTFTRPLGEFEQAYNRDD</sequence>
<dbReference type="EMBL" id="AYKG01000018">
    <property type="protein sequence ID" value="ROO28951.1"/>
    <property type="molecule type" value="Genomic_DNA"/>
</dbReference>
<feature type="signal peptide" evidence="2">
    <location>
        <begin position="1"/>
        <end position="29"/>
    </location>
</feature>
<feature type="transmembrane region" description="Helical" evidence="1">
    <location>
        <begin position="60"/>
        <end position="81"/>
    </location>
</feature>
<comment type="caution">
    <text evidence="3">The sequence shown here is derived from an EMBL/GenBank/DDBJ whole genome shotgun (WGS) entry which is preliminary data.</text>
</comment>
<dbReference type="AlphaFoldDB" id="A0A423PTR7"/>
<dbReference type="InParanoid" id="A0A423PTR7"/>
<keyword evidence="1" id="KW-1133">Transmembrane helix</keyword>
<name>A0A423PTR7_9GAMM</name>
<keyword evidence="4" id="KW-1185">Reference proteome</keyword>
<accession>A0A423PTR7</accession>
<gene>
    <name evidence="3" type="ORF">SAJA_07210</name>
</gene>
<evidence type="ECO:0000256" key="2">
    <source>
        <dbReference type="SAM" id="SignalP"/>
    </source>
</evidence>
<evidence type="ECO:0000313" key="4">
    <source>
        <dbReference type="Proteomes" id="UP000285310"/>
    </source>
</evidence>
<reference evidence="3 4" key="1">
    <citation type="submission" date="2013-10" db="EMBL/GenBank/DDBJ databases">
        <title>Salinisphaera japonica YTM-1 Genome Sequencing.</title>
        <authorList>
            <person name="Lai Q."/>
            <person name="Li C."/>
            <person name="Shao Z."/>
        </authorList>
    </citation>
    <scope>NUCLEOTIDE SEQUENCE [LARGE SCALE GENOMIC DNA]</scope>
    <source>
        <strain evidence="3 4">YTM-1</strain>
    </source>
</reference>
<proteinExistence type="predicted"/>
<evidence type="ECO:0000313" key="3">
    <source>
        <dbReference type="EMBL" id="ROO28951.1"/>
    </source>
</evidence>